<dbReference type="FunFam" id="3.30.730.10:FF:000001">
    <property type="entry name" value="Ethylene-responsive transcription factor 2"/>
    <property type="match status" value="2"/>
</dbReference>
<protein>
    <submittedName>
        <fullName evidence="10">Ethylene-responsive transcription factor crf1</fullName>
    </submittedName>
</protein>
<reference evidence="10" key="1">
    <citation type="submission" date="2016-11" db="EMBL/GenBank/DDBJ databases">
        <title>The genome of Nicotiana attenuata.</title>
        <authorList>
            <person name="Xu S."/>
            <person name="Brockmoeller T."/>
            <person name="Gaquerel E."/>
            <person name="Navarro A."/>
            <person name="Kuhl H."/>
            <person name="Gase K."/>
            <person name="Ling Z."/>
            <person name="Zhou W."/>
            <person name="Kreitzer C."/>
            <person name="Stanke M."/>
            <person name="Tang H."/>
            <person name="Lyons E."/>
            <person name="Pandey P."/>
            <person name="Pandey S.P."/>
            <person name="Timmermann B."/>
            <person name="Baldwin I.T."/>
        </authorList>
    </citation>
    <scope>NUCLEOTIDE SEQUENCE [LARGE SCALE GENOMIC DNA]</scope>
    <source>
        <strain evidence="10">UT</strain>
    </source>
</reference>
<keyword evidence="7" id="KW-0539">Nucleus</keyword>
<evidence type="ECO:0000256" key="6">
    <source>
        <dbReference type="ARBA" id="ARBA00023163"/>
    </source>
</evidence>
<dbReference type="OrthoDB" id="1300130at2759"/>
<evidence type="ECO:0000256" key="1">
    <source>
        <dbReference type="ARBA" id="ARBA00004123"/>
    </source>
</evidence>
<dbReference type="SUPFAM" id="SSF54171">
    <property type="entry name" value="DNA-binding domain"/>
    <property type="match status" value="2"/>
</dbReference>
<evidence type="ECO:0000313" key="10">
    <source>
        <dbReference type="EMBL" id="OIT08632.1"/>
    </source>
</evidence>
<evidence type="ECO:0000259" key="9">
    <source>
        <dbReference type="PROSITE" id="PS51032"/>
    </source>
</evidence>
<organism evidence="10 11">
    <name type="scientific">Nicotiana attenuata</name>
    <name type="common">Coyote tobacco</name>
    <dbReference type="NCBI Taxonomy" id="49451"/>
    <lineage>
        <taxon>Eukaryota</taxon>
        <taxon>Viridiplantae</taxon>
        <taxon>Streptophyta</taxon>
        <taxon>Embryophyta</taxon>
        <taxon>Tracheophyta</taxon>
        <taxon>Spermatophyta</taxon>
        <taxon>Magnoliopsida</taxon>
        <taxon>eudicotyledons</taxon>
        <taxon>Gunneridae</taxon>
        <taxon>Pentapetalae</taxon>
        <taxon>asterids</taxon>
        <taxon>lamiids</taxon>
        <taxon>Solanales</taxon>
        <taxon>Solanaceae</taxon>
        <taxon>Nicotianoideae</taxon>
        <taxon>Nicotianeae</taxon>
        <taxon>Nicotiana</taxon>
    </lineage>
</organism>
<evidence type="ECO:0000313" key="11">
    <source>
        <dbReference type="Proteomes" id="UP000187609"/>
    </source>
</evidence>
<dbReference type="SMR" id="A0A1J6J7L8"/>
<keyword evidence="2" id="KW-0936">Ethylene signaling pathway</keyword>
<gene>
    <name evidence="10" type="primary">CRF1</name>
    <name evidence="10" type="ORF">A4A49_12887</name>
</gene>
<dbReference type="GO" id="GO:0003700">
    <property type="term" value="F:DNA-binding transcription factor activity"/>
    <property type="evidence" value="ECO:0007669"/>
    <property type="project" value="InterPro"/>
</dbReference>
<feature type="region of interest" description="Disordered" evidence="8">
    <location>
        <begin position="278"/>
        <end position="312"/>
    </location>
</feature>
<dbReference type="GeneID" id="109231099"/>
<dbReference type="GO" id="GO:0009873">
    <property type="term" value="P:ethylene-activated signaling pathway"/>
    <property type="evidence" value="ECO:0007669"/>
    <property type="project" value="UniProtKB-KW"/>
</dbReference>
<name>A0A1J6J7L8_NICAT</name>
<dbReference type="GO" id="GO:0006952">
    <property type="term" value="P:defense response"/>
    <property type="evidence" value="ECO:0007669"/>
    <property type="project" value="UniProtKB-KW"/>
</dbReference>
<dbReference type="PANTHER" id="PTHR31194:SF214">
    <property type="entry name" value="AP2_ERF DOMAIN-CONTAINING PROTEIN"/>
    <property type="match status" value="1"/>
</dbReference>
<dbReference type="OMA" id="SKRHARM"/>
<dbReference type="InterPro" id="IPR016177">
    <property type="entry name" value="DNA-bd_dom_sf"/>
</dbReference>
<keyword evidence="11" id="KW-1185">Reference proteome</keyword>
<dbReference type="InterPro" id="IPR036955">
    <property type="entry name" value="AP2/ERF_dom_sf"/>
</dbReference>
<feature type="region of interest" description="Disordered" evidence="8">
    <location>
        <begin position="1"/>
        <end position="80"/>
    </location>
</feature>
<dbReference type="Pfam" id="PF00847">
    <property type="entry name" value="AP2"/>
    <property type="match status" value="2"/>
</dbReference>
<dbReference type="STRING" id="49451.A0A1J6J7L8"/>
<dbReference type="PRINTS" id="PR00367">
    <property type="entry name" value="ETHRSPELEMNT"/>
</dbReference>
<feature type="region of interest" description="Disordered" evidence="8">
    <location>
        <begin position="354"/>
        <end position="376"/>
    </location>
</feature>
<keyword evidence="6" id="KW-0804">Transcription</keyword>
<feature type="region of interest" description="Disordered" evidence="8">
    <location>
        <begin position="418"/>
        <end position="442"/>
    </location>
</feature>
<keyword evidence="4" id="KW-0805">Transcription regulation</keyword>
<evidence type="ECO:0000256" key="5">
    <source>
        <dbReference type="ARBA" id="ARBA00023125"/>
    </source>
</evidence>
<dbReference type="InterPro" id="IPR001471">
    <property type="entry name" value="AP2/ERF_dom"/>
</dbReference>
<sequence length="562" mass="63596">MTVSRELIQTMASQQEHQKKEAVEKPPEIDVVEKSNNQVGESSGALPHLVRIHVTDRDATDSSSDEEKAGGEKSEQHGKTCVKEIIIENGKTEVIPKKKSKEKKDITVLQGDVKKYRGVRQRKWGKWAAEIRDARRKTRLWLGTFDTAEEAALAYDKAAIEIRAMASQEEHQKNEAVEKPSEIDVVEKPSEVDVVEKPSKIDLVEKSINQVGESSVVLPRVVRIHLPDSSSDDEEKVEGEKSKRHERTCVKEIIIENGKTTVISKKMSREKKDIKLLQENAKKRIHVPESDATDSSSDNEEKVEGEKSKRHARMCLNETIIENGKTQVISKKKSNEKKDVKLLQENAKKRICVPDCDATDSSSGDEENVEGEKSKRHELTGAKEIVIENGKTEVISKKKSKEKKHKKLLQENVKKRIHVLDHDTTDSSSDDEVKAEGKKSQQQEKTCAKEITFENGKTEVISKKKSKEKKDIMLLQGNVNKYRGVRQRKWGKWAAEIRDTRKRTRTWLGTYDTAYEAALAYDKAAIEIRGANALTNIIKPPPRKEINIIFKIPSLPADDARV</sequence>
<evidence type="ECO:0000256" key="7">
    <source>
        <dbReference type="ARBA" id="ARBA00023242"/>
    </source>
</evidence>
<dbReference type="InterPro" id="IPR050913">
    <property type="entry name" value="AP2/ERF_ERF"/>
</dbReference>
<feature type="compositionally biased region" description="Basic and acidic residues" evidence="8">
    <location>
        <begin position="53"/>
        <end position="80"/>
    </location>
</feature>
<dbReference type="PROSITE" id="PS51032">
    <property type="entry name" value="AP2_ERF"/>
    <property type="match status" value="2"/>
</dbReference>
<feature type="compositionally biased region" description="Basic and acidic residues" evidence="8">
    <location>
        <begin position="16"/>
        <end position="33"/>
    </location>
</feature>
<dbReference type="SMART" id="SM00380">
    <property type="entry name" value="AP2"/>
    <property type="match status" value="2"/>
</dbReference>
<evidence type="ECO:0000256" key="3">
    <source>
        <dbReference type="ARBA" id="ARBA00022821"/>
    </source>
</evidence>
<evidence type="ECO:0000256" key="8">
    <source>
        <dbReference type="SAM" id="MobiDB-lite"/>
    </source>
</evidence>
<dbReference type="Gramene" id="OIT08632">
    <property type="protein sequence ID" value="OIT08632"/>
    <property type="gene ID" value="A4A49_12887"/>
</dbReference>
<evidence type="ECO:0000256" key="4">
    <source>
        <dbReference type="ARBA" id="ARBA00023015"/>
    </source>
</evidence>
<proteinExistence type="predicted"/>
<dbReference type="PANTHER" id="PTHR31194">
    <property type="entry name" value="SHN SHINE , DNA BINDING / TRANSCRIPTION FACTOR"/>
    <property type="match status" value="1"/>
</dbReference>
<keyword evidence="5" id="KW-0238">DNA-binding</keyword>
<comment type="subcellular location">
    <subcellularLocation>
        <location evidence="1">Nucleus</location>
    </subcellularLocation>
</comment>
<dbReference type="GO" id="GO:0003677">
    <property type="term" value="F:DNA binding"/>
    <property type="evidence" value="ECO:0007669"/>
    <property type="project" value="UniProtKB-KW"/>
</dbReference>
<feature type="domain" description="AP2/ERF" evidence="9">
    <location>
        <begin position="115"/>
        <end position="176"/>
    </location>
</feature>
<accession>A0A1J6J7L8</accession>
<dbReference type="Proteomes" id="UP000187609">
    <property type="component" value="Unassembled WGS sequence"/>
</dbReference>
<feature type="domain" description="AP2/ERF" evidence="9">
    <location>
        <begin position="481"/>
        <end position="538"/>
    </location>
</feature>
<feature type="compositionally biased region" description="Basic and acidic residues" evidence="8">
    <location>
        <begin position="278"/>
        <end position="289"/>
    </location>
</feature>
<dbReference type="CDD" id="cd00018">
    <property type="entry name" value="AP2"/>
    <property type="match status" value="2"/>
</dbReference>
<evidence type="ECO:0000256" key="2">
    <source>
        <dbReference type="ARBA" id="ARBA00022745"/>
    </source>
</evidence>
<dbReference type="AlphaFoldDB" id="A0A1J6J7L8"/>
<dbReference type="GO" id="GO:0005634">
    <property type="term" value="C:nucleus"/>
    <property type="evidence" value="ECO:0007669"/>
    <property type="project" value="UniProtKB-SubCell"/>
</dbReference>
<dbReference type="EMBL" id="MJEQ01037183">
    <property type="protein sequence ID" value="OIT08632.1"/>
    <property type="molecule type" value="Genomic_DNA"/>
</dbReference>
<comment type="caution">
    <text evidence="10">The sequence shown here is derived from an EMBL/GenBank/DDBJ whole genome shotgun (WGS) entry which is preliminary data.</text>
</comment>
<keyword evidence="3" id="KW-0611">Plant defense</keyword>
<dbReference type="KEGG" id="nau:109231099"/>
<dbReference type="Gene3D" id="3.30.730.10">
    <property type="entry name" value="AP2/ERF domain"/>
    <property type="match status" value="2"/>
</dbReference>